<protein>
    <submittedName>
        <fullName evidence="2">Coiled-coil domain containing 137</fullName>
    </submittedName>
</protein>
<keyword evidence="3" id="KW-1185">Reference proteome</keyword>
<accession>A0A3Q2XN51</accession>
<evidence type="ECO:0000313" key="3">
    <source>
        <dbReference type="Proteomes" id="UP000264820"/>
    </source>
</evidence>
<dbReference type="GeneID" id="109532559"/>
<dbReference type="PANTHER" id="PTHR21838">
    <property type="entry name" value="COILED-COIL DOMAIN-CONTAINING PROTEIN 137"/>
    <property type="match status" value="1"/>
</dbReference>
<dbReference type="CTD" id="339230"/>
<dbReference type="AlphaFoldDB" id="A0A3Q2XN51"/>
<reference evidence="2" key="2">
    <citation type="submission" date="2025-09" db="UniProtKB">
        <authorList>
            <consortium name="Ensembl"/>
        </authorList>
    </citation>
    <scope>IDENTIFICATION</scope>
</reference>
<dbReference type="RefSeq" id="XP_019752995.1">
    <property type="nucleotide sequence ID" value="XM_019897436.1"/>
</dbReference>
<dbReference type="InterPro" id="IPR026680">
    <property type="entry name" value="CCDC137"/>
</dbReference>
<dbReference type="STRING" id="109280.ENSHCOP00000006103"/>
<sequence>MGKNKKRKNDSGEMVDKIGQQPSAKKQKRDGKAPKANKKEDHLEHIPFRLQEIIKSKERMEQSGSLKESKLRNAIHFHRQPEKSNVSDIAVPHFKRGHRESESHYKRRMEMESKQVLFLTNNQVERKPELDEDKQEKPVDQRKTDKKKEYNKQKLQKQQQKKLERREAQLEKEMFQDDIPFGEVSMEPPSLTSKPKKAPIKPRATKELLLNSLLGHAPAPTTKPSMARQRIMEEERQRAVLAYRQLKKQRQQQQEEARTVRRKVPQ</sequence>
<dbReference type="PANTHER" id="PTHR21838:SF2">
    <property type="entry name" value="COILED-COIL DOMAIN-CONTAINING PROTEIN 137"/>
    <property type="match status" value="1"/>
</dbReference>
<feature type="compositionally biased region" description="Basic and acidic residues" evidence="1">
    <location>
        <begin position="99"/>
        <end position="113"/>
    </location>
</feature>
<feature type="region of interest" description="Disordered" evidence="1">
    <location>
        <begin position="1"/>
        <end position="202"/>
    </location>
</feature>
<proteinExistence type="predicted"/>
<dbReference type="Ensembl" id="ENSHCOT00000004233.1">
    <property type="protein sequence ID" value="ENSHCOP00000006103.1"/>
    <property type="gene ID" value="ENSHCOG00000007830.1"/>
</dbReference>
<evidence type="ECO:0000313" key="2">
    <source>
        <dbReference type="Ensembl" id="ENSHCOP00000006103.1"/>
    </source>
</evidence>
<dbReference type="OMA" id="HHGVRDP"/>
<dbReference type="KEGG" id="hcq:109532559"/>
<dbReference type="Proteomes" id="UP000264820">
    <property type="component" value="Unplaced"/>
</dbReference>
<name>A0A3Q2XN51_HIPCM</name>
<dbReference type="GeneTree" id="ENSGT00390000004169"/>
<feature type="region of interest" description="Disordered" evidence="1">
    <location>
        <begin position="245"/>
        <end position="266"/>
    </location>
</feature>
<feature type="compositionally biased region" description="Basic and acidic residues" evidence="1">
    <location>
        <begin position="30"/>
        <end position="71"/>
    </location>
</feature>
<reference evidence="2" key="1">
    <citation type="submission" date="2025-08" db="UniProtKB">
        <authorList>
            <consortium name="Ensembl"/>
        </authorList>
    </citation>
    <scope>IDENTIFICATION</scope>
</reference>
<evidence type="ECO:0000256" key="1">
    <source>
        <dbReference type="SAM" id="MobiDB-lite"/>
    </source>
</evidence>
<feature type="compositionally biased region" description="Basic and acidic residues" evidence="1">
    <location>
        <begin position="161"/>
        <end position="175"/>
    </location>
</feature>
<organism evidence="2 3">
    <name type="scientific">Hippocampus comes</name>
    <name type="common">Tiger tail seahorse</name>
    <dbReference type="NCBI Taxonomy" id="109280"/>
    <lineage>
        <taxon>Eukaryota</taxon>
        <taxon>Metazoa</taxon>
        <taxon>Chordata</taxon>
        <taxon>Craniata</taxon>
        <taxon>Vertebrata</taxon>
        <taxon>Euteleostomi</taxon>
        <taxon>Actinopterygii</taxon>
        <taxon>Neopterygii</taxon>
        <taxon>Teleostei</taxon>
        <taxon>Neoteleostei</taxon>
        <taxon>Acanthomorphata</taxon>
        <taxon>Syngnathiaria</taxon>
        <taxon>Syngnathiformes</taxon>
        <taxon>Syngnathoidei</taxon>
        <taxon>Syngnathidae</taxon>
        <taxon>Hippocampus</taxon>
    </lineage>
</organism>
<dbReference type="GO" id="GO:0005634">
    <property type="term" value="C:nucleus"/>
    <property type="evidence" value="ECO:0007669"/>
    <property type="project" value="TreeGrafter"/>
</dbReference>
<dbReference type="OrthoDB" id="5876637at2759"/>
<feature type="compositionally biased region" description="Basic and acidic residues" evidence="1">
    <location>
        <begin position="124"/>
        <end position="152"/>
    </location>
</feature>